<keyword evidence="8" id="KW-1185">Reference proteome</keyword>
<protein>
    <submittedName>
        <fullName evidence="7">Transcriptional regulator</fullName>
    </submittedName>
</protein>
<dbReference type="InterPro" id="IPR050707">
    <property type="entry name" value="HTH_MetabolicPath_Reg"/>
</dbReference>
<dbReference type="InterPro" id="IPR014757">
    <property type="entry name" value="Tscrpt_reg_IclR_C"/>
</dbReference>
<dbReference type="Pfam" id="PF09339">
    <property type="entry name" value="HTH_IclR"/>
    <property type="match status" value="1"/>
</dbReference>
<feature type="region of interest" description="Disordered" evidence="4">
    <location>
        <begin position="1"/>
        <end position="20"/>
    </location>
</feature>
<evidence type="ECO:0000313" key="8">
    <source>
        <dbReference type="Proteomes" id="UP000603904"/>
    </source>
</evidence>
<gene>
    <name evidence="7" type="ORF">Mco01_28060</name>
</gene>
<dbReference type="Pfam" id="PF01614">
    <property type="entry name" value="IclR_C"/>
    <property type="match status" value="1"/>
</dbReference>
<dbReference type="EMBL" id="BOOC01000011">
    <property type="protein sequence ID" value="GIH39806.1"/>
    <property type="molecule type" value="Genomic_DNA"/>
</dbReference>
<dbReference type="SUPFAM" id="SSF55781">
    <property type="entry name" value="GAF domain-like"/>
    <property type="match status" value="1"/>
</dbReference>
<accession>A0ABQ4FYA4</accession>
<keyword evidence="2" id="KW-0238">DNA-binding</keyword>
<dbReference type="InterPro" id="IPR029016">
    <property type="entry name" value="GAF-like_dom_sf"/>
</dbReference>
<keyword evidence="1" id="KW-0805">Transcription regulation</keyword>
<dbReference type="SUPFAM" id="SSF46785">
    <property type="entry name" value="Winged helix' DNA-binding domain"/>
    <property type="match status" value="1"/>
</dbReference>
<feature type="domain" description="IclR-ED" evidence="6">
    <location>
        <begin position="81"/>
        <end position="259"/>
    </location>
</feature>
<comment type="caution">
    <text evidence="7">The sequence shown here is derived from an EMBL/GenBank/DDBJ whole genome shotgun (WGS) entry which is preliminary data.</text>
</comment>
<evidence type="ECO:0000256" key="1">
    <source>
        <dbReference type="ARBA" id="ARBA00023015"/>
    </source>
</evidence>
<evidence type="ECO:0000259" key="6">
    <source>
        <dbReference type="PROSITE" id="PS51078"/>
    </source>
</evidence>
<dbReference type="Proteomes" id="UP000603904">
    <property type="component" value="Unassembled WGS sequence"/>
</dbReference>
<keyword evidence="3" id="KW-0804">Transcription</keyword>
<dbReference type="RefSeq" id="WP_204057302.1">
    <property type="nucleotide sequence ID" value="NZ_BAAAGP010000011.1"/>
</dbReference>
<evidence type="ECO:0000256" key="3">
    <source>
        <dbReference type="ARBA" id="ARBA00023163"/>
    </source>
</evidence>
<feature type="domain" description="HTH iclR-type" evidence="5">
    <location>
        <begin position="20"/>
        <end position="80"/>
    </location>
</feature>
<dbReference type="InterPro" id="IPR036390">
    <property type="entry name" value="WH_DNA-bd_sf"/>
</dbReference>
<dbReference type="PANTHER" id="PTHR30136">
    <property type="entry name" value="HELIX-TURN-HELIX TRANSCRIPTIONAL REGULATOR, ICLR FAMILY"/>
    <property type="match status" value="1"/>
</dbReference>
<evidence type="ECO:0000256" key="2">
    <source>
        <dbReference type="ARBA" id="ARBA00023125"/>
    </source>
</evidence>
<evidence type="ECO:0000313" key="7">
    <source>
        <dbReference type="EMBL" id="GIH39806.1"/>
    </source>
</evidence>
<dbReference type="Gene3D" id="1.10.10.10">
    <property type="entry name" value="Winged helix-like DNA-binding domain superfamily/Winged helix DNA-binding domain"/>
    <property type="match status" value="1"/>
</dbReference>
<dbReference type="PROSITE" id="PS51077">
    <property type="entry name" value="HTH_ICLR"/>
    <property type="match status" value="1"/>
</dbReference>
<reference evidence="7 8" key="1">
    <citation type="submission" date="2021-01" db="EMBL/GenBank/DDBJ databases">
        <title>Whole genome shotgun sequence of Microbispora corallina NBRC 16416.</title>
        <authorList>
            <person name="Komaki H."/>
            <person name="Tamura T."/>
        </authorList>
    </citation>
    <scope>NUCLEOTIDE SEQUENCE [LARGE SCALE GENOMIC DNA]</scope>
    <source>
        <strain evidence="7 8">NBRC 16416</strain>
    </source>
</reference>
<dbReference type="Gene3D" id="3.30.450.40">
    <property type="match status" value="1"/>
</dbReference>
<evidence type="ECO:0000259" key="5">
    <source>
        <dbReference type="PROSITE" id="PS51077"/>
    </source>
</evidence>
<dbReference type="InterPro" id="IPR036388">
    <property type="entry name" value="WH-like_DNA-bd_sf"/>
</dbReference>
<dbReference type="PANTHER" id="PTHR30136:SF24">
    <property type="entry name" value="HTH-TYPE TRANSCRIPTIONAL REPRESSOR ALLR"/>
    <property type="match status" value="1"/>
</dbReference>
<evidence type="ECO:0000256" key="4">
    <source>
        <dbReference type="SAM" id="MobiDB-lite"/>
    </source>
</evidence>
<dbReference type="InterPro" id="IPR005471">
    <property type="entry name" value="Tscrpt_reg_IclR_N"/>
</dbReference>
<dbReference type="SMART" id="SM00346">
    <property type="entry name" value="HTH_ICLR"/>
    <property type="match status" value="1"/>
</dbReference>
<dbReference type="PROSITE" id="PS51078">
    <property type="entry name" value="ICLR_ED"/>
    <property type="match status" value="1"/>
</dbReference>
<organism evidence="7 8">
    <name type="scientific">Microbispora corallina</name>
    <dbReference type="NCBI Taxonomy" id="83302"/>
    <lineage>
        <taxon>Bacteria</taxon>
        <taxon>Bacillati</taxon>
        <taxon>Actinomycetota</taxon>
        <taxon>Actinomycetes</taxon>
        <taxon>Streptosporangiales</taxon>
        <taxon>Streptosporangiaceae</taxon>
        <taxon>Microbispora</taxon>
    </lineage>
</organism>
<proteinExistence type="predicted"/>
<name>A0ABQ4FYA4_9ACTN</name>
<sequence>MAAVSPSPEPAAPERGDLPPSMVERMTLIMDAFPGRSTRLTLEDVARRTHLPRSTAHRILDQLVRLRWLEHTSFGYSLGQRALGLGGRDGGYGEIREAAAPLLHGLQMRTGMVVHLAVLDTADVFYLDKVGGRFALSVPSRVGGRAPAHCTALGKSMLAWLAPERVDALVGGSLSRLTDRTIGELGVLHQELDRIRRRHGVAYERGECFPGIACVAAAVRGREGPVASISLVGDARTPLERVAPLVADAARQVALDLFPDAEGARRARFVRPVLDGAWSAETMNRLLAAGQNGDWL</sequence>